<comment type="caution">
    <text evidence="2">The sequence shown here is derived from an EMBL/GenBank/DDBJ whole genome shotgun (WGS) entry which is preliminary data.</text>
</comment>
<gene>
    <name evidence="2" type="ORF">BIW11_05350</name>
</gene>
<keyword evidence="3" id="KW-1185">Reference proteome</keyword>
<feature type="region of interest" description="Disordered" evidence="1">
    <location>
        <begin position="1"/>
        <end position="41"/>
    </location>
</feature>
<sequence>MELTNPNRRERKNEDHSEPGGRAGPGPRTGPGDGDELATSVSRSAVLSDVILACRPLKDAGDLWTWMRRSASGSARCGTA</sequence>
<feature type="compositionally biased region" description="Gly residues" evidence="1">
    <location>
        <begin position="21"/>
        <end position="32"/>
    </location>
</feature>
<proteinExistence type="predicted"/>
<dbReference type="AlphaFoldDB" id="A0A1V9Y345"/>
<protein>
    <submittedName>
        <fullName evidence="2">Uncharacterized protein</fullName>
    </submittedName>
</protein>
<reference evidence="2 3" key="1">
    <citation type="journal article" date="2017" name="Gigascience">
        <title>Draft genome of the honey bee ectoparasitic mite, Tropilaelaps mercedesae, is shaped by the parasitic life history.</title>
        <authorList>
            <person name="Dong X."/>
            <person name="Armstrong S.D."/>
            <person name="Xia D."/>
            <person name="Makepeace B.L."/>
            <person name="Darby A.C."/>
            <person name="Kadowaki T."/>
        </authorList>
    </citation>
    <scope>NUCLEOTIDE SEQUENCE [LARGE SCALE GENOMIC DNA]</scope>
    <source>
        <strain evidence="2">Wuxi-XJTLU</strain>
    </source>
</reference>
<organism evidence="2 3">
    <name type="scientific">Tropilaelaps mercedesae</name>
    <dbReference type="NCBI Taxonomy" id="418985"/>
    <lineage>
        <taxon>Eukaryota</taxon>
        <taxon>Metazoa</taxon>
        <taxon>Ecdysozoa</taxon>
        <taxon>Arthropoda</taxon>
        <taxon>Chelicerata</taxon>
        <taxon>Arachnida</taxon>
        <taxon>Acari</taxon>
        <taxon>Parasitiformes</taxon>
        <taxon>Mesostigmata</taxon>
        <taxon>Gamasina</taxon>
        <taxon>Dermanyssoidea</taxon>
        <taxon>Laelapidae</taxon>
        <taxon>Tropilaelaps</taxon>
    </lineage>
</organism>
<evidence type="ECO:0000313" key="3">
    <source>
        <dbReference type="Proteomes" id="UP000192247"/>
    </source>
</evidence>
<dbReference type="InParanoid" id="A0A1V9Y345"/>
<dbReference type="EMBL" id="MNPL01000445">
    <property type="protein sequence ID" value="OQR80008.1"/>
    <property type="molecule type" value="Genomic_DNA"/>
</dbReference>
<name>A0A1V9Y345_9ACAR</name>
<evidence type="ECO:0000313" key="2">
    <source>
        <dbReference type="EMBL" id="OQR80008.1"/>
    </source>
</evidence>
<feature type="compositionally biased region" description="Basic and acidic residues" evidence="1">
    <location>
        <begin position="7"/>
        <end position="19"/>
    </location>
</feature>
<accession>A0A1V9Y345</accession>
<dbReference type="Proteomes" id="UP000192247">
    <property type="component" value="Unassembled WGS sequence"/>
</dbReference>
<evidence type="ECO:0000256" key="1">
    <source>
        <dbReference type="SAM" id="MobiDB-lite"/>
    </source>
</evidence>